<protein>
    <submittedName>
        <fullName evidence="1">Putative ovule protein</fullName>
    </submittedName>
</protein>
<accession>A0A0V0GIN0</accession>
<evidence type="ECO:0000313" key="1">
    <source>
        <dbReference type="EMBL" id="JAP07115.1"/>
    </source>
</evidence>
<name>A0A0V0GIN0_SOLCH</name>
<dbReference type="AlphaFoldDB" id="A0A0V0GIN0"/>
<sequence length="74" mass="8116">SLSSSPTREYTEKIRSVNSSLQTSTIAALTKPFQQLPHPFSATAAHPACRPDFVGFGLISCTNEQLFDSWEISN</sequence>
<proteinExistence type="predicted"/>
<dbReference type="EMBL" id="GEDG01039438">
    <property type="protein sequence ID" value="JAP07115.1"/>
    <property type="molecule type" value="Transcribed_RNA"/>
</dbReference>
<organism evidence="1">
    <name type="scientific">Solanum chacoense</name>
    <name type="common">Chaco potato</name>
    <dbReference type="NCBI Taxonomy" id="4108"/>
    <lineage>
        <taxon>Eukaryota</taxon>
        <taxon>Viridiplantae</taxon>
        <taxon>Streptophyta</taxon>
        <taxon>Embryophyta</taxon>
        <taxon>Tracheophyta</taxon>
        <taxon>Spermatophyta</taxon>
        <taxon>Magnoliopsida</taxon>
        <taxon>eudicotyledons</taxon>
        <taxon>Gunneridae</taxon>
        <taxon>Pentapetalae</taxon>
        <taxon>asterids</taxon>
        <taxon>lamiids</taxon>
        <taxon>Solanales</taxon>
        <taxon>Solanaceae</taxon>
        <taxon>Solanoideae</taxon>
        <taxon>Solaneae</taxon>
        <taxon>Solanum</taxon>
    </lineage>
</organism>
<reference evidence="1" key="1">
    <citation type="submission" date="2015-12" db="EMBL/GenBank/DDBJ databases">
        <title>Gene expression during late stages of embryo sac development: a critical building block for successful pollen-pistil interactions.</title>
        <authorList>
            <person name="Liu Y."/>
            <person name="Joly V."/>
            <person name="Sabar M."/>
            <person name="Matton D.P."/>
        </authorList>
    </citation>
    <scope>NUCLEOTIDE SEQUENCE</scope>
</reference>
<feature type="non-terminal residue" evidence="1">
    <location>
        <position position="1"/>
    </location>
</feature>